<dbReference type="AlphaFoldDB" id="A0A6J5FYR6"/>
<accession>A0A6J5FYR6</accession>
<dbReference type="RefSeq" id="WP_129563542.1">
    <property type="nucleotide sequence ID" value="NZ_CADIKL010000011.1"/>
</dbReference>
<organism evidence="1 2">
    <name type="scientific">Paraburkholderia caffeinitolerans</name>
    <dbReference type="NCBI Taxonomy" id="1723730"/>
    <lineage>
        <taxon>Bacteria</taxon>
        <taxon>Pseudomonadati</taxon>
        <taxon>Pseudomonadota</taxon>
        <taxon>Betaproteobacteria</taxon>
        <taxon>Burkholderiales</taxon>
        <taxon>Burkholderiaceae</taxon>
        <taxon>Paraburkholderia</taxon>
    </lineage>
</organism>
<keyword evidence="2" id="KW-1185">Reference proteome</keyword>
<sequence length="483" mass="53512">MTPGETPPSELALEHKTELLLNNPAALAGHNCHAWQHLPRADIDAIQLHALKHRFAQLRNRVPVLSKLADAEGVTNVNALNDVVPLLFEHTVFKSYPPSLLEKKQFAHINRWLGKLVTPELAARIAAADVSGCKGLDEWFDTMDDAVPELRVSHTSGTSGTLSFLPNSVREWEKACDVRKLYVWAQTGPDMADPDLHTVYPYFRKGYLSHVRANEFFIRALLPDAGHFHAAYPATLSTDVLHLGARLRAARAKGTLDRLEISPELLAKKKIFDQQQADMPAHLSTFFEEMATKLRGKRVYIGATWNLLHGMAKAGLERGLESVFHPDSYISTTGGAKGVTQPEGWREDVLRFTGAKQLNETYAMSELVSGSSPRCEHGNYHFAHTVIPFVLDPETSRPLPRAGRVTGRAAFYDLGADVHWGGFITGDEVTVEWDKPCACGRPSRYITGAIQRYSEKNGGDDKITCAATEGSHREAMDFLNSVE</sequence>
<evidence type="ECO:0000313" key="1">
    <source>
        <dbReference type="EMBL" id="CAB3788095.1"/>
    </source>
</evidence>
<dbReference type="Gene3D" id="3.40.50.12780">
    <property type="entry name" value="N-terminal domain of ligase-like"/>
    <property type="match status" value="1"/>
</dbReference>
<dbReference type="InterPro" id="IPR042099">
    <property type="entry name" value="ANL_N_sf"/>
</dbReference>
<evidence type="ECO:0000313" key="2">
    <source>
        <dbReference type="Proteomes" id="UP000494119"/>
    </source>
</evidence>
<dbReference type="EMBL" id="CADIKL010000011">
    <property type="protein sequence ID" value="CAB3788095.1"/>
    <property type="molecule type" value="Genomic_DNA"/>
</dbReference>
<evidence type="ECO:0008006" key="3">
    <source>
        <dbReference type="Google" id="ProtNLM"/>
    </source>
</evidence>
<name>A0A6J5FYR6_9BURK</name>
<gene>
    <name evidence="1" type="ORF">LMG28688_02605</name>
</gene>
<dbReference type="Proteomes" id="UP000494119">
    <property type="component" value="Unassembled WGS sequence"/>
</dbReference>
<proteinExistence type="predicted"/>
<reference evidence="1 2" key="1">
    <citation type="submission" date="2020-04" db="EMBL/GenBank/DDBJ databases">
        <authorList>
            <person name="De Canck E."/>
        </authorList>
    </citation>
    <scope>NUCLEOTIDE SEQUENCE [LARGE SCALE GENOMIC DNA]</scope>
    <source>
        <strain evidence="1 2">LMG 28688</strain>
    </source>
</reference>
<protein>
    <recommendedName>
        <fullName evidence="3">Acyl-protein synthetase LuxE domain-containing protein</fullName>
    </recommendedName>
</protein>